<name>A0A4V6IMQ4_METTU</name>
<dbReference type="RefSeq" id="WP_134489809.1">
    <property type="nucleotide sequence ID" value="NZ_CP139089.1"/>
</dbReference>
<feature type="domain" description="HTH gntR-type" evidence="5">
    <location>
        <begin position="27"/>
        <end position="94"/>
    </location>
</feature>
<evidence type="ECO:0000256" key="2">
    <source>
        <dbReference type="ARBA" id="ARBA00023125"/>
    </source>
</evidence>
<dbReference type="Gene3D" id="1.10.10.10">
    <property type="entry name" value="Winged helix-like DNA-binding domain superfamily/Winged helix DNA-binding domain"/>
    <property type="match status" value="1"/>
</dbReference>
<feature type="region of interest" description="Disordered" evidence="4">
    <location>
        <begin position="1"/>
        <end position="27"/>
    </location>
</feature>
<dbReference type="InterPro" id="IPR008920">
    <property type="entry name" value="TF_FadR/GntR_C"/>
</dbReference>
<evidence type="ECO:0000313" key="6">
    <source>
        <dbReference type="EMBL" id="VFU09439.1"/>
    </source>
</evidence>
<dbReference type="SMART" id="SM00345">
    <property type="entry name" value="HTH_GNTR"/>
    <property type="match status" value="1"/>
</dbReference>
<dbReference type="InterPro" id="IPR011711">
    <property type="entry name" value="GntR_C"/>
</dbReference>
<dbReference type="Pfam" id="PF07729">
    <property type="entry name" value="FCD"/>
    <property type="match status" value="1"/>
</dbReference>
<evidence type="ECO:0000256" key="3">
    <source>
        <dbReference type="ARBA" id="ARBA00023163"/>
    </source>
</evidence>
<dbReference type="InterPro" id="IPR036390">
    <property type="entry name" value="WH_DNA-bd_sf"/>
</dbReference>
<keyword evidence="1" id="KW-0805">Transcription regulation</keyword>
<dbReference type="GO" id="GO:0003700">
    <property type="term" value="F:DNA-binding transcription factor activity"/>
    <property type="evidence" value="ECO:0007669"/>
    <property type="project" value="InterPro"/>
</dbReference>
<dbReference type="PROSITE" id="PS50949">
    <property type="entry name" value="HTH_GNTR"/>
    <property type="match status" value="1"/>
</dbReference>
<dbReference type="Pfam" id="PF00392">
    <property type="entry name" value="GntR"/>
    <property type="match status" value="1"/>
</dbReference>
<dbReference type="Gene3D" id="1.20.120.530">
    <property type="entry name" value="GntR ligand-binding domain-like"/>
    <property type="match status" value="1"/>
</dbReference>
<keyword evidence="2" id="KW-0238">DNA-binding</keyword>
<protein>
    <submittedName>
        <fullName evidence="6">Transcriptional regulator, GntR family</fullName>
    </submittedName>
</protein>
<dbReference type="Proteomes" id="UP000294360">
    <property type="component" value="Chromosome"/>
</dbReference>
<dbReference type="AlphaFoldDB" id="A0A4V6IMQ4"/>
<evidence type="ECO:0000256" key="4">
    <source>
        <dbReference type="SAM" id="MobiDB-lite"/>
    </source>
</evidence>
<evidence type="ECO:0000259" key="5">
    <source>
        <dbReference type="PROSITE" id="PS50949"/>
    </source>
</evidence>
<dbReference type="PANTHER" id="PTHR43537">
    <property type="entry name" value="TRANSCRIPTIONAL REGULATOR, GNTR FAMILY"/>
    <property type="match status" value="1"/>
</dbReference>
<organism evidence="6 7">
    <name type="scientific">Methylocella tundrae</name>
    <dbReference type="NCBI Taxonomy" id="227605"/>
    <lineage>
        <taxon>Bacteria</taxon>
        <taxon>Pseudomonadati</taxon>
        <taxon>Pseudomonadota</taxon>
        <taxon>Alphaproteobacteria</taxon>
        <taxon>Hyphomicrobiales</taxon>
        <taxon>Beijerinckiaceae</taxon>
        <taxon>Methylocella</taxon>
    </lineage>
</organism>
<dbReference type="EMBL" id="LR536450">
    <property type="protein sequence ID" value="VFU09439.1"/>
    <property type="molecule type" value="Genomic_DNA"/>
</dbReference>
<dbReference type="GO" id="GO:0003677">
    <property type="term" value="F:DNA binding"/>
    <property type="evidence" value="ECO:0007669"/>
    <property type="project" value="UniProtKB-KW"/>
</dbReference>
<dbReference type="CDD" id="cd07377">
    <property type="entry name" value="WHTH_GntR"/>
    <property type="match status" value="1"/>
</dbReference>
<proteinExistence type="predicted"/>
<keyword evidence="3" id="KW-0804">Transcription</keyword>
<sequence length="241" mass="26839">MARITQSSNDKIESSPLSAKRDREDPGLLSDQIRNALTDEIASGKLPAGAALDEQDLANRFGASRTPVREALRQLSVSGLVEIRPRRGVVVTRLTPEQIMDMFETTAEVEAMCVRLATYRMTPLERSHLLDLHEASRSLVEKGDIDGYDAFNSRFHEAIYLATHNSFMAEQALAIRARLKSFRRTQLRQADRIHRSRDEHEGIMVAIAQGDGEEASRRMRAHMLNAASAIGSYIAAHSIAD</sequence>
<gene>
    <name evidence="6" type="ORF">MTUNDRAET4_2552</name>
</gene>
<dbReference type="SUPFAM" id="SSF48008">
    <property type="entry name" value="GntR ligand-binding domain-like"/>
    <property type="match status" value="1"/>
</dbReference>
<dbReference type="SUPFAM" id="SSF46785">
    <property type="entry name" value="Winged helix' DNA-binding domain"/>
    <property type="match status" value="1"/>
</dbReference>
<dbReference type="SMART" id="SM00895">
    <property type="entry name" value="FCD"/>
    <property type="match status" value="1"/>
</dbReference>
<dbReference type="PRINTS" id="PR00035">
    <property type="entry name" value="HTHGNTR"/>
</dbReference>
<reference evidence="6 7" key="1">
    <citation type="submission" date="2019-03" db="EMBL/GenBank/DDBJ databases">
        <authorList>
            <person name="Kox A.R. M."/>
        </authorList>
    </citation>
    <scope>NUCLEOTIDE SEQUENCE [LARGE SCALE GENOMIC DNA]</scope>
    <source>
        <strain evidence="6">MTUNDRAET4 annotated genome</strain>
    </source>
</reference>
<dbReference type="InterPro" id="IPR000524">
    <property type="entry name" value="Tscrpt_reg_HTH_GntR"/>
</dbReference>
<evidence type="ECO:0000256" key="1">
    <source>
        <dbReference type="ARBA" id="ARBA00023015"/>
    </source>
</evidence>
<accession>A0A4V6IMQ4</accession>
<dbReference type="PANTHER" id="PTHR43537:SF49">
    <property type="entry name" value="TRANSCRIPTIONAL REGULATORY PROTEIN"/>
    <property type="match status" value="1"/>
</dbReference>
<evidence type="ECO:0000313" key="7">
    <source>
        <dbReference type="Proteomes" id="UP000294360"/>
    </source>
</evidence>
<dbReference type="OrthoDB" id="9789310at2"/>
<dbReference type="KEGG" id="mtun:MTUNDRAET4_2552"/>
<dbReference type="InterPro" id="IPR036388">
    <property type="entry name" value="WH-like_DNA-bd_sf"/>
</dbReference>